<dbReference type="PRINTS" id="PR00834">
    <property type="entry name" value="PROTEASES2C"/>
</dbReference>
<dbReference type="InterPro" id="IPR051201">
    <property type="entry name" value="Chloro_Bact_Ser_Proteases"/>
</dbReference>
<organism evidence="4 5">
    <name type="scientific">Rariglobus hedericola</name>
    <dbReference type="NCBI Taxonomy" id="2597822"/>
    <lineage>
        <taxon>Bacteria</taxon>
        <taxon>Pseudomonadati</taxon>
        <taxon>Verrucomicrobiota</taxon>
        <taxon>Opitutia</taxon>
        <taxon>Opitutales</taxon>
        <taxon>Opitutaceae</taxon>
        <taxon>Rariglobus</taxon>
    </lineage>
</organism>
<name>A0A556QST2_9BACT</name>
<feature type="compositionally biased region" description="Polar residues" evidence="3">
    <location>
        <begin position="263"/>
        <end position="273"/>
    </location>
</feature>
<evidence type="ECO:0000256" key="3">
    <source>
        <dbReference type="SAM" id="MobiDB-lite"/>
    </source>
</evidence>
<dbReference type="EMBL" id="VMBG01000001">
    <property type="protein sequence ID" value="TSJ79696.1"/>
    <property type="molecule type" value="Genomic_DNA"/>
</dbReference>
<evidence type="ECO:0000256" key="2">
    <source>
        <dbReference type="ARBA" id="ARBA00022801"/>
    </source>
</evidence>
<protein>
    <submittedName>
        <fullName evidence="4">Trypsin-like serine protease</fullName>
    </submittedName>
</protein>
<reference evidence="4 5" key="1">
    <citation type="submission" date="2019-07" db="EMBL/GenBank/DDBJ databases">
        <title>Description of 53C-WASEF.</title>
        <authorList>
            <person name="Pitt A."/>
            <person name="Hahn M.W."/>
        </authorList>
    </citation>
    <scope>NUCLEOTIDE SEQUENCE [LARGE SCALE GENOMIC DNA]</scope>
    <source>
        <strain evidence="4 5">53C-WASEF</strain>
    </source>
</reference>
<dbReference type="AlphaFoldDB" id="A0A556QST2"/>
<dbReference type="GO" id="GO:0006508">
    <property type="term" value="P:proteolysis"/>
    <property type="evidence" value="ECO:0007669"/>
    <property type="project" value="UniProtKB-KW"/>
</dbReference>
<sequence length="273" mass="29306">MDLGFTVVTVPRDEIESLTAKVEKGGIAVVPDNVDLYRVATNPSVFSVKENVDRVGEAVVLIRTPVGLGSGFFIHSSGYIVTNEHVIAGEYNITVTQFRRGATELEKVQYNKVRIVALDSRLDLALLKIEDAGPVLFPTVALGDGASLNDGQTVFAIGSPLGLDRTVSQGIVSARTRPLDGQLYIQTTTQINPGNSGGPLFNLRGEVVGVNNMKAMEVGVEGLNFAIPTGVLKNFLSHRDAFAFDPRNPNAGYRYLEPPQPVKASTSDKPTKP</sequence>
<keyword evidence="5" id="KW-1185">Reference proteome</keyword>
<dbReference type="SUPFAM" id="SSF50494">
    <property type="entry name" value="Trypsin-like serine proteases"/>
    <property type="match status" value="1"/>
</dbReference>
<dbReference type="InterPro" id="IPR009003">
    <property type="entry name" value="Peptidase_S1_PA"/>
</dbReference>
<accession>A0A556QST2</accession>
<comment type="caution">
    <text evidence="4">The sequence shown here is derived from an EMBL/GenBank/DDBJ whole genome shotgun (WGS) entry which is preliminary data.</text>
</comment>
<dbReference type="Proteomes" id="UP000315648">
    <property type="component" value="Unassembled WGS sequence"/>
</dbReference>
<dbReference type="PANTHER" id="PTHR43343:SF3">
    <property type="entry name" value="PROTEASE DO-LIKE 8, CHLOROPLASTIC"/>
    <property type="match status" value="1"/>
</dbReference>
<dbReference type="Gene3D" id="2.40.10.120">
    <property type="match status" value="1"/>
</dbReference>
<dbReference type="GO" id="GO:0004252">
    <property type="term" value="F:serine-type endopeptidase activity"/>
    <property type="evidence" value="ECO:0007669"/>
    <property type="project" value="InterPro"/>
</dbReference>
<dbReference type="OrthoDB" id="9758917at2"/>
<dbReference type="InterPro" id="IPR001940">
    <property type="entry name" value="Peptidase_S1C"/>
</dbReference>
<evidence type="ECO:0000313" key="4">
    <source>
        <dbReference type="EMBL" id="TSJ79696.1"/>
    </source>
</evidence>
<dbReference type="PANTHER" id="PTHR43343">
    <property type="entry name" value="PEPTIDASE S12"/>
    <property type="match status" value="1"/>
</dbReference>
<gene>
    <name evidence="4" type="ORF">FPL22_02060</name>
</gene>
<evidence type="ECO:0000256" key="1">
    <source>
        <dbReference type="ARBA" id="ARBA00022670"/>
    </source>
</evidence>
<proteinExistence type="predicted"/>
<evidence type="ECO:0000313" key="5">
    <source>
        <dbReference type="Proteomes" id="UP000315648"/>
    </source>
</evidence>
<keyword evidence="1 4" id="KW-0645">Protease</keyword>
<feature type="region of interest" description="Disordered" evidence="3">
    <location>
        <begin position="252"/>
        <end position="273"/>
    </location>
</feature>
<dbReference type="Pfam" id="PF13365">
    <property type="entry name" value="Trypsin_2"/>
    <property type="match status" value="1"/>
</dbReference>
<keyword evidence="2" id="KW-0378">Hydrolase</keyword>